<accession>A0A1V8M7Q9</accession>
<sequence>MRVGAGNVINDGLVRKVADKTAQLTVEQIRSKSPLLNVLGQSFEIRKVGTMYDIETGKVKFYSDV</sequence>
<dbReference type="Proteomes" id="UP000191980">
    <property type="component" value="Unassembled WGS sequence"/>
</dbReference>
<protein>
    <recommendedName>
        <fullName evidence="3">Carbonic anhydrase</fullName>
    </recommendedName>
</protein>
<evidence type="ECO:0008006" key="3">
    <source>
        <dbReference type="Google" id="ProtNLM"/>
    </source>
</evidence>
<reference evidence="1 2" key="1">
    <citation type="submission" date="2015-12" db="EMBL/GenBank/DDBJ databases">
        <authorList>
            <person name="Shamseldin A."/>
            <person name="Moawad H."/>
            <person name="Abd El-Rahim W.M."/>
            <person name="Sadowsky M.J."/>
        </authorList>
    </citation>
    <scope>NUCLEOTIDE SEQUENCE [LARGE SCALE GENOMIC DNA]</scope>
    <source>
        <strain evidence="1 2">WF1</strain>
    </source>
</reference>
<dbReference type="AlphaFoldDB" id="A0A1V8M7Q9"/>
<name>A0A1V8M7Q9_9GAMM</name>
<comment type="caution">
    <text evidence="1">The sequence shown here is derived from an EMBL/GenBank/DDBJ whole genome shotgun (WGS) entry which is preliminary data.</text>
</comment>
<evidence type="ECO:0000313" key="2">
    <source>
        <dbReference type="Proteomes" id="UP000191980"/>
    </source>
</evidence>
<keyword evidence="2" id="KW-1185">Reference proteome</keyword>
<gene>
    <name evidence="1" type="ORF">AU255_05905</name>
</gene>
<proteinExistence type="predicted"/>
<evidence type="ECO:0000313" key="1">
    <source>
        <dbReference type="EMBL" id="OQK17413.1"/>
    </source>
</evidence>
<dbReference type="EMBL" id="LPUF01000001">
    <property type="protein sequence ID" value="OQK17413.1"/>
    <property type="molecule type" value="Genomic_DNA"/>
</dbReference>
<organism evidence="1 2">
    <name type="scientific">Methyloprofundus sedimenti</name>
    <dbReference type="NCBI Taxonomy" id="1420851"/>
    <lineage>
        <taxon>Bacteria</taxon>
        <taxon>Pseudomonadati</taxon>
        <taxon>Pseudomonadota</taxon>
        <taxon>Gammaproteobacteria</taxon>
        <taxon>Methylococcales</taxon>
        <taxon>Methylococcaceae</taxon>
        <taxon>Methyloprofundus</taxon>
    </lineage>
</organism>